<dbReference type="GO" id="GO:0003989">
    <property type="term" value="F:acetyl-CoA carboxylase activity"/>
    <property type="evidence" value="ECO:0007669"/>
    <property type="project" value="InterPro"/>
</dbReference>
<evidence type="ECO:0000313" key="15">
    <source>
        <dbReference type="EMBL" id="KPJ50081.1"/>
    </source>
</evidence>
<evidence type="ECO:0000256" key="6">
    <source>
        <dbReference type="ARBA" id="ARBA00022771"/>
    </source>
</evidence>
<dbReference type="InterPro" id="IPR029045">
    <property type="entry name" value="ClpP/crotonase-like_dom_sf"/>
</dbReference>
<feature type="binding site" evidence="13">
    <location>
        <position position="28"/>
    </location>
    <ligand>
        <name>Zn(2+)</name>
        <dbReference type="ChEBI" id="CHEBI:29105"/>
    </ligand>
</feature>
<dbReference type="AlphaFoldDB" id="A0A0S7WJ09"/>
<protein>
    <recommendedName>
        <fullName evidence="13">Acetyl-coenzyme A carboxylase carboxyl transferase subunit beta</fullName>
        <shortName evidence="13">ACCase subunit beta</shortName>
        <shortName evidence="13">Acetyl-CoA carboxylase carboxyltransferase subunit beta</shortName>
        <ecNumber evidence="13">2.1.3.15</ecNumber>
    </recommendedName>
</protein>
<evidence type="ECO:0000256" key="13">
    <source>
        <dbReference type="HAMAP-Rule" id="MF_01395"/>
    </source>
</evidence>
<dbReference type="InterPro" id="IPR011762">
    <property type="entry name" value="COA_CT_N"/>
</dbReference>
<evidence type="ECO:0000256" key="5">
    <source>
        <dbReference type="ARBA" id="ARBA00022741"/>
    </source>
</evidence>
<dbReference type="PANTHER" id="PTHR42995:SF5">
    <property type="entry name" value="ACETYL-COENZYME A CARBOXYLASE CARBOXYL TRANSFERASE SUBUNIT BETA, CHLOROPLASTIC"/>
    <property type="match status" value="1"/>
</dbReference>
<evidence type="ECO:0000256" key="12">
    <source>
        <dbReference type="ARBA" id="ARBA00025280"/>
    </source>
</evidence>
<feature type="binding site" evidence="13">
    <location>
        <position position="47"/>
    </location>
    <ligand>
        <name>Zn(2+)</name>
        <dbReference type="ChEBI" id="CHEBI:29105"/>
    </ligand>
</feature>
<name>A0A0S7WJ09_UNCT6</name>
<dbReference type="Proteomes" id="UP000051124">
    <property type="component" value="Unassembled WGS sequence"/>
</dbReference>
<dbReference type="InterPro" id="IPR034733">
    <property type="entry name" value="AcCoA_carboxyl_beta"/>
</dbReference>
<keyword evidence="3 13" id="KW-0808">Transferase</keyword>
<dbReference type="HAMAP" id="MF_01395">
    <property type="entry name" value="AcetylCoA_CT_beta"/>
    <property type="match status" value="1"/>
</dbReference>
<comment type="pathway">
    <text evidence="13">Lipid metabolism; malonyl-CoA biosynthesis; malonyl-CoA from acetyl-CoA: step 1/1.</text>
</comment>
<comment type="subunit">
    <text evidence="13">Acetyl-CoA carboxylase is a heterohexamer composed of biotin carboxyl carrier protein (AccB), biotin carboxylase (AccC) and two subunits each of ACCase subunit alpha (AccA) and ACCase subunit beta (AccD).</text>
</comment>
<dbReference type="GO" id="GO:0016743">
    <property type="term" value="F:carboxyl- or carbamoyltransferase activity"/>
    <property type="evidence" value="ECO:0007669"/>
    <property type="project" value="UniProtKB-UniRule"/>
</dbReference>
<accession>A0A0S7WJ09</accession>
<evidence type="ECO:0000313" key="16">
    <source>
        <dbReference type="Proteomes" id="UP000051124"/>
    </source>
</evidence>
<dbReference type="GO" id="GO:0005524">
    <property type="term" value="F:ATP binding"/>
    <property type="evidence" value="ECO:0007669"/>
    <property type="project" value="UniProtKB-KW"/>
</dbReference>
<keyword evidence="5 13" id="KW-0547">Nucleotide-binding</keyword>
<evidence type="ECO:0000256" key="8">
    <source>
        <dbReference type="ARBA" id="ARBA00022833"/>
    </source>
</evidence>
<dbReference type="PROSITE" id="PS50980">
    <property type="entry name" value="COA_CT_NTER"/>
    <property type="match status" value="1"/>
</dbReference>
<feature type="domain" description="CoA carboxyltransferase N-terminal" evidence="14">
    <location>
        <begin position="24"/>
        <end position="281"/>
    </location>
</feature>
<evidence type="ECO:0000256" key="1">
    <source>
        <dbReference type="ARBA" id="ARBA00004496"/>
    </source>
</evidence>
<comment type="function">
    <text evidence="12 13">Component of the acetyl coenzyme A carboxylase (ACC) complex. Biotin carboxylase (BC) catalyzes the carboxylation of biotin on its carrier protein (BCCP) and then the CO(2) group is transferred by the transcarboxylase to acetyl-CoA to form malonyl-CoA.</text>
</comment>
<keyword evidence="13" id="KW-0963">Cytoplasm</keyword>
<dbReference type="GO" id="GO:0008270">
    <property type="term" value="F:zinc ion binding"/>
    <property type="evidence" value="ECO:0007669"/>
    <property type="project" value="UniProtKB-UniRule"/>
</dbReference>
<comment type="caution">
    <text evidence="15">The sequence shown here is derived from an EMBL/GenBank/DDBJ whole genome shotgun (WGS) entry which is preliminary data.</text>
</comment>
<evidence type="ECO:0000256" key="9">
    <source>
        <dbReference type="ARBA" id="ARBA00022840"/>
    </source>
</evidence>
<keyword evidence="9 13" id="KW-0067">ATP-binding</keyword>
<dbReference type="Pfam" id="PF01039">
    <property type="entry name" value="Carboxyl_trans"/>
    <property type="match status" value="1"/>
</dbReference>
<dbReference type="InterPro" id="IPR041010">
    <property type="entry name" value="Znf-ACC"/>
</dbReference>
<keyword evidence="8 13" id="KW-0862">Zinc</keyword>
<proteinExistence type="inferred from homology"/>
<reference evidence="15 16" key="1">
    <citation type="journal article" date="2015" name="Microbiome">
        <title>Genomic resolution of linkages in carbon, nitrogen, and sulfur cycling among widespread estuary sediment bacteria.</title>
        <authorList>
            <person name="Baker B.J."/>
            <person name="Lazar C.S."/>
            <person name="Teske A.P."/>
            <person name="Dick G.J."/>
        </authorList>
    </citation>
    <scope>NUCLEOTIDE SEQUENCE [LARGE SCALE GENOMIC DNA]</scope>
    <source>
        <strain evidence="15">DG_26</strain>
    </source>
</reference>
<dbReference type="EMBL" id="LIZT01000031">
    <property type="protein sequence ID" value="KPJ50081.1"/>
    <property type="molecule type" value="Genomic_DNA"/>
</dbReference>
<keyword evidence="2 13" id="KW-0444">Lipid biosynthesis</keyword>
<keyword evidence="11 13" id="KW-0275">Fatty acid biosynthesis</keyword>
<evidence type="ECO:0000256" key="11">
    <source>
        <dbReference type="ARBA" id="ARBA00023160"/>
    </source>
</evidence>
<feature type="zinc finger region" description="C4-type" evidence="13">
    <location>
        <begin position="28"/>
        <end position="50"/>
    </location>
</feature>
<keyword evidence="4 13" id="KW-0479">Metal-binding</keyword>
<dbReference type="NCBIfam" id="TIGR00515">
    <property type="entry name" value="accD"/>
    <property type="match status" value="1"/>
</dbReference>
<keyword evidence="7 13" id="KW-0276">Fatty acid metabolism</keyword>
<organism evidence="15 16">
    <name type="scientific">candidate division TA06 bacterium DG_26</name>
    <dbReference type="NCBI Taxonomy" id="1703771"/>
    <lineage>
        <taxon>Bacteria</taxon>
        <taxon>Bacteria division TA06</taxon>
    </lineage>
</organism>
<comment type="cofactor">
    <cofactor evidence="13">
        <name>Zn(2+)</name>
        <dbReference type="ChEBI" id="CHEBI:29105"/>
    </cofactor>
    <text evidence="13">Binds 1 zinc ion per subunit.</text>
</comment>
<dbReference type="GO" id="GO:0006633">
    <property type="term" value="P:fatty acid biosynthetic process"/>
    <property type="evidence" value="ECO:0007669"/>
    <property type="project" value="UniProtKB-KW"/>
</dbReference>
<dbReference type="InterPro" id="IPR000438">
    <property type="entry name" value="Acetyl_CoA_COase_Trfase_b_su"/>
</dbReference>
<dbReference type="Gene3D" id="3.90.226.10">
    <property type="entry name" value="2-enoyl-CoA Hydratase, Chain A, domain 1"/>
    <property type="match status" value="1"/>
</dbReference>
<dbReference type="PANTHER" id="PTHR42995">
    <property type="entry name" value="ACETYL-COENZYME A CARBOXYLASE CARBOXYL TRANSFERASE SUBUNIT BETA, CHLOROPLASTIC"/>
    <property type="match status" value="1"/>
</dbReference>
<dbReference type="Pfam" id="PF17848">
    <property type="entry name" value="Zn_ribbon_ACC"/>
    <property type="match status" value="1"/>
</dbReference>
<comment type="catalytic activity">
    <reaction evidence="13">
        <text>N(6)-carboxybiotinyl-L-lysyl-[protein] + acetyl-CoA = N(6)-biotinyl-L-lysyl-[protein] + malonyl-CoA</text>
        <dbReference type="Rhea" id="RHEA:54728"/>
        <dbReference type="Rhea" id="RHEA-COMP:10505"/>
        <dbReference type="Rhea" id="RHEA-COMP:10506"/>
        <dbReference type="ChEBI" id="CHEBI:57288"/>
        <dbReference type="ChEBI" id="CHEBI:57384"/>
        <dbReference type="ChEBI" id="CHEBI:83144"/>
        <dbReference type="ChEBI" id="CHEBI:83145"/>
        <dbReference type="EC" id="2.1.3.15"/>
    </reaction>
</comment>
<keyword evidence="10 13" id="KW-0443">Lipid metabolism</keyword>
<evidence type="ECO:0000256" key="7">
    <source>
        <dbReference type="ARBA" id="ARBA00022832"/>
    </source>
</evidence>
<keyword evidence="6 13" id="KW-0863">Zinc-finger</keyword>
<evidence type="ECO:0000256" key="2">
    <source>
        <dbReference type="ARBA" id="ARBA00022516"/>
    </source>
</evidence>
<dbReference type="GO" id="GO:2001295">
    <property type="term" value="P:malonyl-CoA biosynthetic process"/>
    <property type="evidence" value="ECO:0007669"/>
    <property type="project" value="UniProtKB-UniRule"/>
</dbReference>
<dbReference type="GO" id="GO:0009317">
    <property type="term" value="C:acetyl-CoA carboxylase complex"/>
    <property type="evidence" value="ECO:0007669"/>
    <property type="project" value="InterPro"/>
</dbReference>
<dbReference type="PRINTS" id="PR01070">
    <property type="entry name" value="ACCCTRFRASEB"/>
</dbReference>
<feature type="binding site" evidence="13">
    <location>
        <position position="50"/>
    </location>
    <ligand>
        <name>Zn(2+)</name>
        <dbReference type="ChEBI" id="CHEBI:29105"/>
    </ligand>
</feature>
<sequence length="281" mass="31361">MLWFKKKKTFGLRRQKKKELPDGLWLKCEECAEILYRAELERNLWICSKCNYHFRIGCKKYAEILLDDGRIEEIDGNLESRDPLRFPGYEDKLQKSQQATGLREGAVTGRASIGGHSVIIAMTDFDFIGGSMGSVVGEKVTRAAKVAVQEKLPFIVLTASGGGARMQEGIFSLMQMAKTSAALAELSLARLPYITLLTHPTMAGVMASFASLGDIILAEPGALLGFTGPRVIRQTIGEELPEGFQRSEFLLEHGMIDMIVSRRDLRRVLTRLLEILQTTHR</sequence>
<feature type="binding site" evidence="13">
    <location>
        <position position="31"/>
    </location>
    <ligand>
        <name>Zn(2+)</name>
        <dbReference type="ChEBI" id="CHEBI:29105"/>
    </ligand>
</feature>
<gene>
    <name evidence="13" type="primary">accD</name>
    <name evidence="15" type="ORF">AMJ40_03835</name>
</gene>
<evidence type="ECO:0000256" key="3">
    <source>
        <dbReference type="ARBA" id="ARBA00022679"/>
    </source>
</evidence>
<evidence type="ECO:0000256" key="10">
    <source>
        <dbReference type="ARBA" id="ARBA00023098"/>
    </source>
</evidence>
<dbReference type="UniPathway" id="UPA00655">
    <property type="reaction ID" value="UER00711"/>
</dbReference>
<evidence type="ECO:0000259" key="14">
    <source>
        <dbReference type="PROSITE" id="PS50980"/>
    </source>
</evidence>
<comment type="similarity">
    <text evidence="13">Belongs to the AccD/PCCB family.</text>
</comment>
<dbReference type="EC" id="2.1.3.15" evidence="13"/>
<comment type="subcellular location">
    <subcellularLocation>
        <location evidence="1 13">Cytoplasm</location>
    </subcellularLocation>
</comment>
<evidence type="ECO:0000256" key="4">
    <source>
        <dbReference type="ARBA" id="ARBA00022723"/>
    </source>
</evidence>
<dbReference type="SUPFAM" id="SSF52096">
    <property type="entry name" value="ClpP/crotonase"/>
    <property type="match status" value="1"/>
</dbReference>
<dbReference type="PATRIC" id="fig|1703771.3.peg.1133"/>